<dbReference type="AlphaFoldDB" id="A0A150XJH9"/>
<dbReference type="OrthoDB" id="9803416at2"/>
<dbReference type="GO" id="GO:0005886">
    <property type="term" value="C:plasma membrane"/>
    <property type="evidence" value="ECO:0007669"/>
    <property type="project" value="UniProtKB-SubCell"/>
</dbReference>
<keyword evidence="8 12" id="KW-0406">Ion transport</keyword>
<keyword evidence="14" id="KW-1185">Reference proteome</keyword>
<evidence type="ECO:0000256" key="2">
    <source>
        <dbReference type="ARBA" id="ARBA00009765"/>
    </source>
</evidence>
<dbReference type="FunFam" id="1.20.58.340:FF:000004">
    <property type="entry name" value="Magnesium transport protein CorA"/>
    <property type="match status" value="1"/>
</dbReference>
<proteinExistence type="inferred from homology"/>
<protein>
    <recommendedName>
        <fullName evidence="12">Magnesium transport protein CorA</fullName>
    </recommendedName>
</protein>
<dbReference type="EMBL" id="LRDB01000012">
    <property type="protein sequence ID" value="KYG78860.1"/>
    <property type="molecule type" value="Genomic_DNA"/>
</dbReference>
<evidence type="ECO:0000256" key="1">
    <source>
        <dbReference type="ARBA" id="ARBA00004651"/>
    </source>
</evidence>
<dbReference type="Gene3D" id="3.30.460.20">
    <property type="entry name" value="CorA soluble domain-like"/>
    <property type="match status" value="1"/>
</dbReference>
<evidence type="ECO:0000256" key="6">
    <source>
        <dbReference type="ARBA" id="ARBA00022842"/>
    </source>
</evidence>
<evidence type="ECO:0000256" key="10">
    <source>
        <dbReference type="ARBA" id="ARBA00034269"/>
    </source>
</evidence>
<reference evidence="13 14" key="1">
    <citation type="submission" date="2016-01" db="EMBL/GenBank/DDBJ databases">
        <title>Genome sequencing of Roseivirga echinicomitans KMM 6058.</title>
        <authorList>
            <person name="Selvaratnam C."/>
            <person name="Thevarajoo S."/>
            <person name="Goh K.M."/>
            <person name="Ee R."/>
            <person name="Chan K.-G."/>
            <person name="Chong C.S."/>
        </authorList>
    </citation>
    <scope>NUCLEOTIDE SEQUENCE [LARGE SCALE GENOMIC DNA]</scope>
    <source>
        <strain evidence="13 14">KMM 6058</strain>
    </source>
</reference>
<sequence length="371" mass="43916">MRKIKSRNPIDLFRLIPLDIIRRPRVSKEKSNLMPGSLLYTGKKRDDEILLQAMAYNGESCEEKELQSIAELKELDLKGKNLWLNVTGLHNVELIREIGEHFDIHNLTLEDVLNLGQRPKWEEYDHYFFQICKMVMTQNDMIKHEQFAMVVGKDFIITFQEDMRDVFDGVRDRLRNAKGKIRTRKPDYLSFALMDVIVDHYLIIIEMYADRIDDLEDELRSKPTPSFINRLSTLKKEVNWLRRTVRPIKESVINFNKSQTSLIDKKTSPFLKDLLDHTTHLTENVELYMDELKDLMDHYNNQMNNKLNDILKVLTIFSVIFIPLTFMAGIYGMNFEYFPELSYRYAYPIFWGALLTVAGGMIYYFKRKGWL</sequence>
<accession>A0A150XJH9</accession>
<name>A0A150XJH9_9BACT</name>
<dbReference type="NCBIfam" id="TIGR00383">
    <property type="entry name" value="corA"/>
    <property type="match status" value="1"/>
</dbReference>
<keyword evidence="5 12" id="KW-0812">Transmembrane</keyword>
<evidence type="ECO:0000256" key="7">
    <source>
        <dbReference type="ARBA" id="ARBA00022989"/>
    </source>
</evidence>
<dbReference type="Proteomes" id="UP000075615">
    <property type="component" value="Unassembled WGS sequence"/>
</dbReference>
<evidence type="ECO:0000256" key="11">
    <source>
        <dbReference type="ARBA" id="ARBA00045497"/>
    </source>
</evidence>
<dbReference type="Pfam" id="PF01544">
    <property type="entry name" value="CorA"/>
    <property type="match status" value="1"/>
</dbReference>
<gene>
    <name evidence="12" type="primary">corA</name>
    <name evidence="13" type="ORF">AWN68_04320</name>
</gene>
<dbReference type="GO" id="GO:0000287">
    <property type="term" value="F:magnesium ion binding"/>
    <property type="evidence" value="ECO:0007669"/>
    <property type="project" value="TreeGrafter"/>
</dbReference>
<dbReference type="PANTHER" id="PTHR46494:SF1">
    <property type="entry name" value="CORA FAMILY METAL ION TRANSPORTER (EUROFUNG)"/>
    <property type="match status" value="1"/>
</dbReference>
<keyword evidence="6 12" id="KW-0460">Magnesium</keyword>
<dbReference type="SUPFAM" id="SSF144083">
    <property type="entry name" value="Magnesium transport protein CorA, transmembrane region"/>
    <property type="match status" value="1"/>
</dbReference>
<comment type="subcellular location">
    <subcellularLocation>
        <location evidence="1">Cell membrane</location>
        <topology evidence="1">Multi-pass membrane protein</topology>
    </subcellularLocation>
    <subcellularLocation>
        <location evidence="12">Membrane</location>
        <topology evidence="12">Multi-pass membrane protein</topology>
    </subcellularLocation>
</comment>
<evidence type="ECO:0000256" key="4">
    <source>
        <dbReference type="ARBA" id="ARBA00022475"/>
    </source>
</evidence>
<comment type="caution">
    <text evidence="13">The sequence shown here is derived from an EMBL/GenBank/DDBJ whole genome shotgun (WGS) entry which is preliminary data.</text>
</comment>
<dbReference type="STRING" id="296218.AWN68_04320"/>
<dbReference type="InterPro" id="IPR045861">
    <property type="entry name" value="CorA_cytoplasmic_dom"/>
</dbReference>
<dbReference type="InterPro" id="IPR004488">
    <property type="entry name" value="Mg/Co-transport_prot_CorA"/>
</dbReference>
<dbReference type="InterPro" id="IPR045863">
    <property type="entry name" value="CorA_TM1_TM2"/>
</dbReference>
<evidence type="ECO:0000256" key="9">
    <source>
        <dbReference type="ARBA" id="ARBA00023136"/>
    </source>
</evidence>
<evidence type="ECO:0000256" key="12">
    <source>
        <dbReference type="RuleBase" id="RU362010"/>
    </source>
</evidence>
<keyword evidence="3 12" id="KW-0813">Transport</keyword>
<keyword evidence="4 12" id="KW-1003">Cell membrane</keyword>
<dbReference type="GO" id="GO:0015087">
    <property type="term" value="F:cobalt ion transmembrane transporter activity"/>
    <property type="evidence" value="ECO:0007669"/>
    <property type="project" value="UniProtKB-UniRule"/>
</dbReference>
<feature type="transmembrane region" description="Helical" evidence="12">
    <location>
        <begin position="310"/>
        <end position="333"/>
    </location>
</feature>
<evidence type="ECO:0000256" key="5">
    <source>
        <dbReference type="ARBA" id="ARBA00022692"/>
    </source>
</evidence>
<comment type="similarity">
    <text evidence="2 12">Belongs to the CorA metal ion transporter (MIT) (TC 1.A.35) family.</text>
</comment>
<dbReference type="CDD" id="cd12828">
    <property type="entry name" value="TmCorA-like_1"/>
    <property type="match status" value="1"/>
</dbReference>
<evidence type="ECO:0000313" key="13">
    <source>
        <dbReference type="EMBL" id="KYG78860.1"/>
    </source>
</evidence>
<comment type="function">
    <text evidence="11">Mediates influx of magnesium ions. Alternates between open and closed states. Activated by low cytoplasmic Mg(2+) levels. Inactive when cytoplasmic Mg(2+) levels are high.</text>
</comment>
<dbReference type="RefSeq" id="WP_068414691.1">
    <property type="nucleotide sequence ID" value="NZ_LRDB01000012.1"/>
</dbReference>
<feature type="transmembrane region" description="Helical" evidence="12">
    <location>
        <begin position="345"/>
        <end position="365"/>
    </location>
</feature>
<organism evidence="13 14">
    <name type="scientific">Roseivirga echinicomitans</name>
    <dbReference type="NCBI Taxonomy" id="296218"/>
    <lineage>
        <taxon>Bacteria</taxon>
        <taxon>Pseudomonadati</taxon>
        <taxon>Bacteroidota</taxon>
        <taxon>Cytophagia</taxon>
        <taxon>Cytophagales</taxon>
        <taxon>Roseivirgaceae</taxon>
        <taxon>Roseivirga</taxon>
    </lineage>
</organism>
<dbReference type="SUPFAM" id="SSF143865">
    <property type="entry name" value="CorA soluble domain-like"/>
    <property type="match status" value="1"/>
</dbReference>
<dbReference type="GO" id="GO:0050897">
    <property type="term" value="F:cobalt ion binding"/>
    <property type="evidence" value="ECO:0007669"/>
    <property type="project" value="TreeGrafter"/>
</dbReference>
<evidence type="ECO:0000256" key="8">
    <source>
        <dbReference type="ARBA" id="ARBA00023065"/>
    </source>
</evidence>
<dbReference type="GO" id="GO:0015095">
    <property type="term" value="F:magnesium ion transmembrane transporter activity"/>
    <property type="evidence" value="ECO:0007669"/>
    <property type="project" value="UniProtKB-UniRule"/>
</dbReference>
<dbReference type="PANTHER" id="PTHR46494">
    <property type="entry name" value="CORA FAMILY METAL ION TRANSPORTER (EUROFUNG)"/>
    <property type="match status" value="1"/>
</dbReference>
<dbReference type="Gene3D" id="1.20.58.340">
    <property type="entry name" value="Magnesium transport protein CorA, transmembrane region"/>
    <property type="match status" value="2"/>
</dbReference>
<keyword evidence="9 12" id="KW-0472">Membrane</keyword>
<keyword evidence="7 12" id="KW-1133">Transmembrane helix</keyword>
<evidence type="ECO:0000313" key="14">
    <source>
        <dbReference type="Proteomes" id="UP000075615"/>
    </source>
</evidence>
<evidence type="ECO:0000256" key="3">
    <source>
        <dbReference type="ARBA" id="ARBA00022448"/>
    </source>
</evidence>
<comment type="catalytic activity">
    <reaction evidence="10">
        <text>Mg(2+)(in) = Mg(2+)(out)</text>
        <dbReference type="Rhea" id="RHEA:29827"/>
        <dbReference type="ChEBI" id="CHEBI:18420"/>
    </reaction>
</comment>
<dbReference type="InterPro" id="IPR002523">
    <property type="entry name" value="MgTranspt_CorA/ZnTranspt_ZntB"/>
</dbReference>